<protein>
    <recommendedName>
        <fullName evidence="3">MULE transposase domain-containing protein</fullName>
    </recommendedName>
</protein>
<dbReference type="EMBL" id="JAPFFF010000005">
    <property type="protein sequence ID" value="KAK8888653.1"/>
    <property type="molecule type" value="Genomic_DNA"/>
</dbReference>
<keyword evidence="2" id="KW-1185">Reference proteome</keyword>
<organism evidence="1 2">
    <name type="scientific">Tritrichomonas musculus</name>
    <dbReference type="NCBI Taxonomy" id="1915356"/>
    <lineage>
        <taxon>Eukaryota</taxon>
        <taxon>Metamonada</taxon>
        <taxon>Parabasalia</taxon>
        <taxon>Tritrichomonadida</taxon>
        <taxon>Tritrichomonadidae</taxon>
        <taxon>Tritrichomonas</taxon>
    </lineage>
</organism>
<evidence type="ECO:0000313" key="1">
    <source>
        <dbReference type="EMBL" id="KAK8888653.1"/>
    </source>
</evidence>
<proteinExistence type="predicted"/>
<comment type="caution">
    <text evidence="1">The sequence shown here is derived from an EMBL/GenBank/DDBJ whole genome shotgun (WGS) entry which is preliminary data.</text>
</comment>
<reference evidence="1 2" key="1">
    <citation type="submission" date="2024-04" db="EMBL/GenBank/DDBJ databases">
        <title>Tritrichomonas musculus Genome.</title>
        <authorList>
            <person name="Alves-Ferreira E."/>
            <person name="Grigg M."/>
            <person name="Lorenzi H."/>
            <person name="Galac M."/>
        </authorList>
    </citation>
    <scope>NUCLEOTIDE SEQUENCE [LARGE SCALE GENOMIC DNA]</scope>
    <source>
        <strain evidence="1 2">EAF2021</strain>
    </source>
</reference>
<sequence length="371" mass="43448">MPQAKSLIENNPEIEINGYLLDTTWKIQPMFVTSILTACFMNTSLPIGFTFSNGETKESYEFLLNVIESQISIDFTSKIFESDQGKALLSLFQGKNIIHLKCIRHLIAGLKYNQYAYEIGQLVQCSSQFELDNCFKFCEESFTEICQKNSDELNTINKSLEKVGLFFSFEKNNTNDPNHQNKLEISNEELWDHVSKFRRIKYKMPSTTNSLEAMHGHMNKRTPRRNTFFQALLRIHDELSAKYNSVEERIRNNYNEIKRKTRNKHLNTPIIELDKMCTFYSTTMMQCKCGENKLESANFNLDIPCHHRLYKGASFPSLPKMTFDFTLSYDELIINEPIYVQADQNSIRFDRYFLESANYGLDLPFCYRLFK</sequence>
<accession>A0ABR2KBZ1</accession>
<name>A0ABR2KBZ1_9EUKA</name>
<gene>
    <name evidence="1" type="ORF">M9Y10_033385</name>
</gene>
<dbReference type="Proteomes" id="UP001470230">
    <property type="component" value="Unassembled WGS sequence"/>
</dbReference>
<evidence type="ECO:0008006" key="3">
    <source>
        <dbReference type="Google" id="ProtNLM"/>
    </source>
</evidence>
<evidence type="ECO:0000313" key="2">
    <source>
        <dbReference type="Proteomes" id="UP001470230"/>
    </source>
</evidence>